<evidence type="ECO:0000313" key="3">
    <source>
        <dbReference type="Proteomes" id="UP001233172"/>
    </source>
</evidence>
<dbReference type="Proteomes" id="UP001233172">
    <property type="component" value="Unassembled WGS sequence"/>
</dbReference>
<name>A0AAD8EXK1_BIOPF</name>
<feature type="region of interest" description="Disordered" evidence="1">
    <location>
        <begin position="49"/>
        <end position="104"/>
    </location>
</feature>
<protein>
    <submittedName>
        <fullName evidence="2">Uncharacterized protein</fullName>
    </submittedName>
</protein>
<evidence type="ECO:0000313" key="2">
    <source>
        <dbReference type="EMBL" id="KAK0042816.1"/>
    </source>
</evidence>
<gene>
    <name evidence="2" type="ORF">Bpfe_027730</name>
</gene>
<feature type="compositionally biased region" description="Basic and acidic residues" evidence="1">
    <location>
        <begin position="49"/>
        <end position="74"/>
    </location>
</feature>
<feature type="region of interest" description="Disordered" evidence="1">
    <location>
        <begin position="21"/>
        <end position="40"/>
    </location>
</feature>
<proteinExistence type="predicted"/>
<keyword evidence="3" id="KW-1185">Reference proteome</keyword>
<organism evidence="2 3">
    <name type="scientific">Biomphalaria pfeifferi</name>
    <name type="common">Bloodfluke planorb</name>
    <name type="synonym">Freshwater snail</name>
    <dbReference type="NCBI Taxonomy" id="112525"/>
    <lineage>
        <taxon>Eukaryota</taxon>
        <taxon>Metazoa</taxon>
        <taxon>Spiralia</taxon>
        <taxon>Lophotrochozoa</taxon>
        <taxon>Mollusca</taxon>
        <taxon>Gastropoda</taxon>
        <taxon>Heterobranchia</taxon>
        <taxon>Euthyneura</taxon>
        <taxon>Panpulmonata</taxon>
        <taxon>Hygrophila</taxon>
        <taxon>Lymnaeoidea</taxon>
        <taxon>Planorbidae</taxon>
        <taxon>Biomphalaria</taxon>
    </lineage>
</organism>
<dbReference type="AlphaFoldDB" id="A0AAD8EXK1"/>
<reference evidence="2" key="2">
    <citation type="submission" date="2023-04" db="EMBL/GenBank/DDBJ databases">
        <authorList>
            <person name="Bu L."/>
            <person name="Lu L."/>
            <person name="Laidemitt M.R."/>
            <person name="Zhang S.M."/>
            <person name="Mutuku M."/>
            <person name="Mkoji G."/>
            <person name="Steinauer M."/>
            <person name="Loker E.S."/>
        </authorList>
    </citation>
    <scope>NUCLEOTIDE SEQUENCE</scope>
    <source>
        <strain evidence="2">KasaAsao</strain>
        <tissue evidence="2">Whole Snail</tissue>
    </source>
</reference>
<sequence length="104" mass="12856">MFCSIDLSIPNNYLQDQWYERKSRGEGEGQRMDRDDRVRAEQAERWADMQELKGRAGGEIHKRKVEEKPTERIERKRKKQRELIDEKARKESGRRRQWRKRRKR</sequence>
<feature type="compositionally biased region" description="Basic residues" evidence="1">
    <location>
        <begin position="92"/>
        <end position="104"/>
    </location>
</feature>
<dbReference type="EMBL" id="JASAOG010000231">
    <property type="protein sequence ID" value="KAK0042816.1"/>
    <property type="molecule type" value="Genomic_DNA"/>
</dbReference>
<reference evidence="2" key="1">
    <citation type="journal article" date="2023" name="PLoS Negl. Trop. Dis.">
        <title>A genome sequence for Biomphalaria pfeifferi, the major vector snail for the human-infecting parasite Schistosoma mansoni.</title>
        <authorList>
            <person name="Bu L."/>
            <person name="Lu L."/>
            <person name="Laidemitt M.R."/>
            <person name="Zhang S.M."/>
            <person name="Mutuku M."/>
            <person name="Mkoji G."/>
            <person name="Steinauer M."/>
            <person name="Loker E.S."/>
        </authorList>
    </citation>
    <scope>NUCLEOTIDE SEQUENCE</scope>
    <source>
        <strain evidence="2">KasaAsao</strain>
    </source>
</reference>
<evidence type="ECO:0000256" key="1">
    <source>
        <dbReference type="SAM" id="MobiDB-lite"/>
    </source>
</evidence>
<feature type="compositionally biased region" description="Basic and acidic residues" evidence="1">
    <location>
        <begin position="81"/>
        <end position="91"/>
    </location>
</feature>
<accession>A0AAD8EXK1</accession>
<comment type="caution">
    <text evidence="2">The sequence shown here is derived from an EMBL/GenBank/DDBJ whole genome shotgun (WGS) entry which is preliminary data.</text>
</comment>